<accession>A0ABY1R4X1</accession>
<gene>
    <name evidence="1" type="ORF">SAMN05421679_10756</name>
</gene>
<protein>
    <submittedName>
        <fullName evidence="1">Uncharacterized protein</fullName>
    </submittedName>
</protein>
<proteinExistence type="predicted"/>
<evidence type="ECO:0000313" key="1">
    <source>
        <dbReference type="EMBL" id="SMP95356.1"/>
    </source>
</evidence>
<keyword evidence="2" id="KW-1185">Reference proteome</keyword>
<name>A0ABY1R4X1_9FLAO</name>
<dbReference type="EMBL" id="FXUO01000007">
    <property type="protein sequence ID" value="SMP95356.1"/>
    <property type="molecule type" value="Genomic_DNA"/>
</dbReference>
<organism evidence="1 2">
    <name type="scientific">Epilithonimonas pallida</name>
    <dbReference type="NCBI Taxonomy" id="373671"/>
    <lineage>
        <taxon>Bacteria</taxon>
        <taxon>Pseudomonadati</taxon>
        <taxon>Bacteroidota</taxon>
        <taxon>Flavobacteriia</taxon>
        <taxon>Flavobacteriales</taxon>
        <taxon>Weeksellaceae</taxon>
        <taxon>Chryseobacterium group</taxon>
        <taxon>Epilithonimonas</taxon>
    </lineage>
</organism>
<reference evidence="1 2" key="1">
    <citation type="submission" date="2017-05" db="EMBL/GenBank/DDBJ databases">
        <authorList>
            <person name="Varghese N."/>
            <person name="Submissions S."/>
        </authorList>
    </citation>
    <scope>NUCLEOTIDE SEQUENCE [LARGE SCALE GENOMIC DNA]</scope>
    <source>
        <strain evidence="1 2">DSM 18015</strain>
    </source>
</reference>
<dbReference type="Proteomes" id="UP001158050">
    <property type="component" value="Unassembled WGS sequence"/>
</dbReference>
<comment type="caution">
    <text evidence="1">The sequence shown here is derived from an EMBL/GenBank/DDBJ whole genome shotgun (WGS) entry which is preliminary data.</text>
</comment>
<evidence type="ECO:0000313" key="2">
    <source>
        <dbReference type="Proteomes" id="UP001158050"/>
    </source>
</evidence>
<sequence length="232" mass="25619">MHMLWFVKGSICKLYNMGKIIFISIVFFSTSIYGQNVGINTNSPTRALDVNGDLRVRTLTDKSTDAAYNNVIVANTNGEFDKWDKASLLSTIQTLAVENKKLTYVSNSPNIGNTVDCGKFSFRFNTGPVPQIKLVSGNSTTIYYTIIHRVNKSTDSFSGTNTLASGQLVTIGSGTGNNSTTGWQTLDATYANNGLDELYITYPGDNNLYRVTFLARNSSATQYFYTMICEKF</sequence>